<dbReference type="PANTHER" id="PTHR11952:SF2">
    <property type="entry name" value="LD24639P"/>
    <property type="match status" value="1"/>
</dbReference>
<dbReference type="CDD" id="cd04193">
    <property type="entry name" value="UDPGlcNAc_PPase"/>
    <property type="match status" value="1"/>
</dbReference>
<proteinExistence type="inferred from homology"/>
<dbReference type="AlphaFoldDB" id="A0A517P1M3"/>
<dbReference type="InterPro" id="IPR029044">
    <property type="entry name" value="Nucleotide-diphossugar_trans"/>
</dbReference>
<evidence type="ECO:0000256" key="2">
    <source>
        <dbReference type="ARBA" id="ARBA00022679"/>
    </source>
</evidence>
<comment type="similarity">
    <text evidence="1">Belongs to the UDPGP type 1 family.</text>
</comment>
<reference evidence="4 5" key="1">
    <citation type="submission" date="2019-02" db="EMBL/GenBank/DDBJ databases">
        <title>Deep-cultivation of Planctomycetes and their phenomic and genomic characterization uncovers novel biology.</title>
        <authorList>
            <person name="Wiegand S."/>
            <person name="Jogler M."/>
            <person name="Boedeker C."/>
            <person name="Pinto D."/>
            <person name="Vollmers J."/>
            <person name="Rivas-Marin E."/>
            <person name="Kohn T."/>
            <person name="Peeters S.H."/>
            <person name="Heuer A."/>
            <person name="Rast P."/>
            <person name="Oberbeckmann S."/>
            <person name="Bunk B."/>
            <person name="Jeske O."/>
            <person name="Meyerdierks A."/>
            <person name="Storesund J.E."/>
            <person name="Kallscheuer N."/>
            <person name="Luecker S."/>
            <person name="Lage O.M."/>
            <person name="Pohl T."/>
            <person name="Merkel B.J."/>
            <person name="Hornburger P."/>
            <person name="Mueller R.-W."/>
            <person name="Bruemmer F."/>
            <person name="Labrenz M."/>
            <person name="Spormann A.M."/>
            <person name="Op den Camp H."/>
            <person name="Overmann J."/>
            <person name="Amann R."/>
            <person name="Jetten M.S.M."/>
            <person name="Mascher T."/>
            <person name="Medema M.H."/>
            <person name="Devos D.P."/>
            <person name="Kaster A.-K."/>
            <person name="Ovreas L."/>
            <person name="Rohde M."/>
            <person name="Galperin M.Y."/>
            <person name="Jogler C."/>
        </authorList>
    </citation>
    <scope>NUCLEOTIDE SEQUENCE [LARGE SCALE GENOMIC DNA]</scope>
    <source>
        <strain evidence="4 5">K23_9</strain>
    </source>
</reference>
<dbReference type="InterPro" id="IPR039741">
    <property type="entry name" value="UDP-sugar_pyrophosphorylase"/>
</dbReference>
<evidence type="ECO:0000313" key="4">
    <source>
        <dbReference type="EMBL" id="QDT13274.1"/>
    </source>
</evidence>
<dbReference type="Proteomes" id="UP000319817">
    <property type="component" value="Chromosome"/>
</dbReference>
<dbReference type="InterPro" id="IPR002618">
    <property type="entry name" value="UDPGP_fam"/>
</dbReference>
<keyword evidence="5" id="KW-1185">Reference proteome</keyword>
<dbReference type="EMBL" id="CP036526">
    <property type="protein sequence ID" value="QDT13274.1"/>
    <property type="molecule type" value="Genomic_DNA"/>
</dbReference>
<accession>A0A517P1M3</accession>
<dbReference type="EC" id="2.7.7.-" evidence="4"/>
<dbReference type="Gene3D" id="3.90.550.10">
    <property type="entry name" value="Spore Coat Polysaccharide Biosynthesis Protein SpsA, Chain A"/>
    <property type="match status" value="1"/>
</dbReference>
<dbReference type="PANTHER" id="PTHR11952">
    <property type="entry name" value="UDP- GLUCOSE PYROPHOSPHORYLASE"/>
    <property type="match status" value="1"/>
</dbReference>
<dbReference type="SUPFAM" id="SSF53448">
    <property type="entry name" value="Nucleotide-diphospho-sugar transferases"/>
    <property type="match status" value="1"/>
</dbReference>
<evidence type="ECO:0000256" key="3">
    <source>
        <dbReference type="ARBA" id="ARBA00022695"/>
    </source>
</evidence>
<dbReference type="RefSeq" id="WP_145421035.1">
    <property type="nucleotide sequence ID" value="NZ_CP036526.1"/>
</dbReference>
<dbReference type="Pfam" id="PF01704">
    <property type="entry name" value="UDPGP"/>
    <property type="match status" value="1"/>
</dbReference>
<sequence>MSFQQLQSKLQQHGQSHVLRFWETLDSDQQDRLQTQLDDIDLEQVASLVAGADEPIDFAAMAARATPPPAVKADGSGAAWSNQDARQRGEQALRDGQIGAVLVAGGQGTRLGFDQPKGMFPIGPVSQRTLFQFFADRLIAIGEHYGVDIPLYIMTSEATDADTKAYFETNDYLGLNRDNVRIFKQGTMPAVDAQTGKLLMASQDSLALSPDGHGGTVKALAKSGSLDDAESRGIKHLAYFQVDNPLVGLCDPTFIGHHLMSQSEMTSQVVRKRYPMEKVGNMVVVDGQMQIIEYSDLPQSAAEAVDDEGQTRIWAGSIAVHVLDLAFLRRMSQNADALPFHRANKKVPFVNESDVLVEPDAPNAVKFERFIFDLLPSAKNAFVVEALPRDAFAPVKNADGAETDTPKLSRQAISDLHASWLQKAGATLAPGVMVEINPRYSLFPEQLAEKLNANLQISSDQYFDV</sequence>
<dbReference type="OrthoDB" id="9806910at2"/>
<name>A0A517P1M3_9BACT</name>
<dbReference type="GO" id="GO:0070569">
    <property type="term" value="F:uridylyltransferase activity"/>
    <property type="evidence" value="ECO:0007669"/>
    <property type="project" value="InterPro"/>
</dbReference>
<evidence type="ECO:0000256" key="1">
    <source>
        <dbReference type="ARBA" id="ARBA00010401"/>
    </source>
</evidence>
<evidence type="ECO:0000313" key="5">
    <source>
        <dbReference type="Proteomes" id="UP000319817"/>
    </source>
</evidence>
<gene>
    <name evidence="4" type="ORF">K239x_52920</name>
</gene>
<protein>
    <submittedName>
        <fullName evidence="4">Putative uridylyltransferase</fullName>
        <ecNumber evidence="4">2.7.7.-</ecNumber>
    </submittedName>
</protein>
<keyword evidence="3 4" id="KW-0548">Nucleotidyltransferase</keyword>
<keyword evidence="2 4" id="KW-0808">Transferase</keyword>
<organism evidence="4 5">
    <name type="scientific">Stieleria marina</name>
    <dbReference type="NCBI Taxonomy" id="1930275"/>
    <lineage>
        <taxon>Bacteria</taxon>
        <taxon>Pseudomonadati</taxon>
        <taxon>Planctomycetota</taxon>
        <taxon>Planctomycetia</taxon>
        <taxon>Pirellulales</taxon>
        <taxon>Pirellulaceae</taxon>
        <taxon>Stieleria</taxon>
    </lineage>
</organism>